<dbReference type="PANTHER" id="PTHR21100">
    <property type="entry name" value="PREFOLDIN SUBUNIT 4"/>
    <property type="match status" value="1"/>
</dbReference>
<dbReference type="InterPro" id="IPR009053">
    <property type="entry name" value="Prefoldin"/>
</dbReference>
<comment type="similarity">
    <text evidence="1 5">Belongs to the prefoldin subunit beta family.</text>
</comment>
<dbReference type="Gene3D" id="1.10.287.370">
    <property type="match status" value="1"/>
</dbReference>
<comment type="function">
    <text evidence="4 5">Binds specifically to cytosolic chaperonin (c-CPN) and transfers target proteins to it. Binds to nascent polypeptide chain and promotes folding in an environment in which there are many competing pathways for nonnative proteins.</text>
</comment>
<dbReference type="GO" id="GO:0016272">
    <property type="term" value="C:prefoldin complex"/>
    <property type="evidence" value="ECO:0007669"/>
    <property type="project" value="UniProtKB-UniRule"/>
</dbReference>
<comment type="subunit">
    <text evidence="2 5">Heterohexamer of two PFD-alpha type and four PFD-beta type subunits.</text>
</comment>
<feature type="coiled-coil region" evidence="6">
    <location>
        <begin position="30"/>
        <end position="121"/>
    </location>
</feature>
<evidence type="ECO:0000313" key="7">
    <source>
        <dbReference type="EMBL" id="NOV45477.1"/>
    </source>
</evidence>
<dbReference type="InterPro" id="IPR016661">
    <property type="entry name" value="PFDN4"/>
</dbReference>
<dbReference type="PANTHER" id="PTHR21100:SF9">
    <property type="entry name" value="PREFOLDIN SUBUNIT 4"/>
    <property type="match status" value="1"/>
</dbReference>
<accession>A0A6M2DKY0</accession>
<dbReference type="Pfam" id="PF01920">
    <property type="entry name" value="Prefoldin_2"/>
    <property type="match status" value="1"/>
</dbReference>
<protein>
    <recommendedName>
        <fullName evidence="5">Prefoldin subunit 4</fullName>
    </recommendedName>
</protein>
<dbReference type="GO" id="GO:0051082">
    <property type="term" value="F:unfolded protein binding"/>
    <property type="evidence" value="ECO:0007669"/>
    <property type="project" value="InterPro"/>
</dbReference>
<sequence>MSGGSSGKGSFQPDSDVHISYEDQQKINKFARHNARLEDFKDELNIKMNELKNLDEACEELILMSEDSNIPFLVGEVFICRNLEETQKHLEEAKAKKEKEIADLTKKCDHFKAEMNELKGHLYSRFGSHINLENEE</sequence>
<evidence type="ECO:0000256" key="4">
    <source>
        <dbReference type="ARBA" id="ARBA00024667"/>
    </source>
</evidence>
<reference evidence="7" key="1">
    <citation type="submission" date="2020-03" db="EMBL/GenBank/DDBJ databases">
        <title>Transcriptomic Profiling of the Digestive Tract of the Rat Flea, Xenopsylla cheopis, Following Blood Feeding and Infection with Yersinia pestis.</title>
        <authorList>
            <person name="Bland D.M."/>
            <person name="Martens C.A."/>
            <person name="Virtaneva K."/>
            <person name="Kanakabandi K."/>
            <person name="Long D."/>
            <person name="Rosenke R."/>
            <person name="Saturday G.A."/>
            <person name="Hoyt F.H."/>
            <person name="Bruno D.P."/>
            <person name="Ribeiro J.M.C."/>
            <person name="Hinnebusch J."/>
        </authorList>
    </citation>
    <scope>NUCLEOTIDE SEQUENCE</scope>
</reference>
<dbReference type="PIRSF" id="PIRSF016477">
    <property type="entry name" value="Prefoldin_subunit_4"/>
    <property type="match status" value="1"/>
</dbReference>
<evidence type="ECO:0000256" key="3">
    <source>
        <dbReference type="ARBA" id="ARBA00023186"/>
    </source>
</evidence>
<evidence type="ECO:0000256" key="5">
    <source>
        <dbReference type="PIRNR" id="PIRNR016477"/>
    </source>
</evidence>
<dbReference type="FunFam" id="1.10.287.370:FF:000005">
    <property type="entry name" value="Prefoldin subunit 4"/>
    <property type="match status" value="1"/>
</dbReference>
<proteinExistence type="inferred from homology"/>
<evidence type="ECO:0000256" key="2">
    <source>
        <dbReference type="ARBA" id="ARBA00011695"/>
    </source>
</evidence>
<dbReference type="CDD" id="cd23165">
    <property type="entry name" value="Prefoldin_4"/>
    <property type="match status" value="1"/>
</dbReference>
<evidence type="ECO:0000256" key="1">
    <source>
        <dbReference type="ARBA" id="ARBA00008045"/>
    </source>
</evidence>
<evidence type="ECO:0000256" key="6">
    <source>
        <dbReference type="SAM" id="Coils"/>
    </source>
</evidence>
<dbReference type="GO" id="GO:0005737">
    <property type="term" value="C:cytoplasm"/>
    <property type="evidence" value="ECO:0007669"/>
    <property type="project" value="UniProtKB-ARBA"/>
</dbReference>
<keyword evidence="3 5" id="KW-0143">Chaperone</keyword>
<name>A0A6M2DKY0_XENCH</name>
<dbReference type="InterPro" id="IPR002777">
    <property type="entry name" value="PFD_beta-like"/>
</dbReference>
<organism evidence="7">
    <name type="scientific">Xenopsylla cheopis</name>
    <name type="common">Oriental rat flea</name>
    <name type="synonym">Pulex cheopis</name>
    <dbReference type="NCBI Taxonomy" id="163159"/>
    <lineage>
        <taxon>Eukaryota</taxon>
        <taxon>Metazoa</taxon>
        <taxon>Ecdysozoa</taxon>
        <taxon>Arthropoda</taxon>
        <taxon>Hexapoda</taxon>
        <taxon>Insecta</taxon>
        <taxon>Pterygota</taxon>
        <taxon>Neoptera</taxon>
        <taxon>Endopterygota</taxon>
        <taxon>Siphonaptera</taxon>
        <taxon>Pulicidae</taxon>
        <taxon>Xenopsyllinae</taxon>
        <taxon>Xenopsylla</taxon>
    </lineage>
</organism>
<dbReference type="GO" id="GO:0006457">
    <property type="term" value="P:protein folding"/>
    <property type="evidence" value="ECO:0007669"/>
    <property type="project" value="UniProtKB-UniRule"/>
</dbReference>
<dbReference type="EMBL" id="GIIL01001751">
    <property type="protein sequence ID" value="NOV45477.1"/>
    <property type="molecule type" value="Transcribed_RNA"/>
</dbReference>
<dbReference type="AlphaFoldDB" id="A0A6M2DKY0"/>
<dbReference type="SUPFAM" id="SSF46579">
    <property type="entry name" value="Prefoldin"/>
    <property type="match status" value="1"/>
</dbReference>
<keyword evidence="6" id="KW-0175">Coiled coil</keyword>